<organism evidence="1 2">
    <name type="scientific">Dendrolimus kikuchii</name>
    <dbReference type="NCBI Taxonomy" id="765133"/>
    <lineage>
        <taxon>Eukaryota</taxon>
        <taxon>Metazoa</taxon>
        <taxon>Ecdysozoa</taxon>
        <taxon>Arthropoda</taxon>
        <taxon>Hexapoda</taxon>
        <taxon>Insecta</taxon>
        <taxon>Pterygota</taxon>
        <taxon>Neoptera</taxon>
        <taxon>Endopterygota</taxon>
        <taxon>Lepidoptera</taxon>
        <taxon>Glossata</taxon>
        <taxon>Ditrysia</taxon>
        <taxon>Bombycoidea</taxon>
        <taxon>Lasiocampidae</taxon>
        <taxon>Dendrolimus</taxon>
    </lineage>
</organism>
<evidence type="ECO:0000313" key="1">
    <source>
        <dbReference type="EMBL" id="KAJ0183217.1"/>
    </source>
</evidence>
<dbReference type="Proteomes" id="UP000824533">
    <property type="component" value="Linkage Group LG02"/>
</dbReference>
<comment type="caution">
    <text evidence="1">The sequence shown here is derived from an EMBL/GenBank/DDBJ whole genome shotgun (WGS) entry which is preliminary data.</text>
</comment>
<sequence>MFHIYKILLLFISTIFVFSETAFVDNLPKCKLADNECMRDLYQSIVRDIGKTGIADLNIPPIDPMKLKNVSVLVANLLNITLVDGVVKGIKDCVFDKFTINITAERGSQENICDVTIKGHYNVISTSPFIQSILGGNTIHGDGNGLVKIEKLHLTFDFPFYAQKRDDGAIYIKCLYKDINYEYNIKGKTHFAADNLYFGDQELSEPILAFLNENEKLIMSSFGEPFMKKAIEFYFQFASYFFDNVPAKYFLIDDLTPYGRP</sequence>
<keyword evidence="2" id="KW-1185">Reference proteome</keyword>
<gene>
    <name evidence="1" type="ORF">K1T71_001193</name>
</gene>
<name>A0ACC1DIH3_9NEOP</name>
<protein>
    <submittedName>
        <fullName evidence="1">Uncharacterized protein</fullName>
    </submittedName>
</protein>
<accession>A0ACC1DIH3</accession>
<proteinExistence type="predicted"/>
<reference evidence="1 2" key="1">
    <citation type="journal article" date="2021" name="Front. Genet.">
        <title>Chromosome-Level Genome Assembly Reveals Significant Gene Expansion in the Toll and IMD Signaling Pathways of Dendrolimus kikuchii.</title>
        <authorList>
            <person name="Zhou J."/>
            <person name="Wu P."/>
            <person name="Xiong Z."/>
            <person name="Liu N."/>
            <person name="Zhao N."/>
            <person name="Ji M."/>
            <person name="Qiu Y."/>
            <person name="Yang B."/>
        </authorList>
    </citation>
    <scope>NUCLEOTIDE SEQUENCE [LARGE SCALE GENOMIC DNA]</scope>
    <source>
        <strain evidence="1">Ann1</strain>
    </source>
</reference>
<dbReference type="EMBL" id="CM034388">
    <property type="protein sequence ID" value="KAJ0183217.1"/>
    <property type="molecule type" value="Genomic_DNA"/>
</dbReference>
<evidence type="ECO:0000313" key="2">
    <source>
        <dbReference type="Proteomes" id="UP000824533"/>
    </source>
</evidence>